<accession>A0A1N6UUG7</accession>
<organism evidence="1 2">
    <name type="scientific">Microbispora rosea</name>
    <dbReference type="NCBI Taxonomy" id="58117"/>
    <lineage>
        <taxon>Bacteria</taxon>
        <taxon>Bacillati</taxon>
        <taxon>Actinomycetota</taxon>
        <taxon>Actinomycetes</taxon>
        <taxon>Streptosporangiales</taxon>
        <taxon>Streptosporangiaceae</taxon>
        <taxon>Microbispora</taxon>
    </lineage>
</organism>
<evidence type="ECO:0008006" key="3">
    <source>
        <dbReference type="Google" id="ProtNLM"/>
    </source>
</evidence>
<proteinExistence type="predicted"/>
<dbReference type="OrthoDB" id="14134at2"/>
<dbReference type="Pfam" id="PF09123">
    <property type="entry name" value="DUF1931"/>
    <property type="match status" value="1"/>
</dbReference>
<dbReference type="CDD" id="cd22923">
    <property type="entry name" value="HFD_Aq328-like_rpt2"/>
    <property type="match status" value="1"/>
</dbReference>
<evidence type="ECO:0000313" key="1">
    <source>
        <dbReference type="EMBL" id="SIQ69112.1"/>
    </source>
</evidence>
<name>A0A1N6UUG7_9ACTN</name>
<reference evidence="2" key="1">
    <citation type="submission" date="2017-01" db="EMBL/GenBank/DDBJ databases">
        <authorList>
            <person name="Varghese N."/>
            <person name="Submissions S."/>
        </authorList>
    </citation>
    <scope>NUCLEOTIDE SEQUENCE [LARGE SCALE GENOMIC DNA]</scope>
    <source>
        <strain evidence="2">ATCC 12950</strain>
    </source>
</reference>
<dbReference type="GO" id="GO:0046982">
    <property type="term" value="F:protein heterodimerization activity"/>
    <property type="evidence" value="ECO:0007669"/>
    <property type="project" value="InterPro"/>
</dbReference>
<dbReference type="Proteomes" id="UP000186096">
    <property type="component" value="Unassembled WGS sequence"/>
</dbReference>
<dbReference type="CDD" id="cd22922">
    <property type="entry name" value="HFD_Aq328-like_rpt1"/>
    <property type="match status" value="1"/>
</dbReference>
<evidence type="ECO:0000313" key="2">
    <source>
        <dbReference type="Proteomes" id="UP000186096"/>
    </source>
</evidence>
<dbReference type="InterPro" id="IPR015207">
    <property type="entry name" value="DUF1931"/>
</dbReference>
<protein>
    <recommendedName>
        <fullName evidence="3">DUF1931 family protein</fullName>
    </recommendedName>
</protein>
<dbReference type="AlphaFoldDB" id="A0A1N6UUG7"/>
<dbReference type="STRING" id="58117.SAMN05421833_103156"/>
<gene>
    <name evidence="1" type="ORF">SAMN05421833_103156</name>
</gene>
<sequence length="150" mass="17249">MAEVMAVPRFERFFRTAAGLDVDKEDLRRYSDFVNQKLYDLLVIGQAHAKANVRDVVETWDLPITKGLQESIHRFRDLDEDIELKPILEQLAALPPLDLSIGEEVRERLPEIVGGLSLALARTFTILDPGLKNPRTEQWDRVIRAFRLLL</sequence>
<dbReference type="InterPro" id="IPR009072">
    <property type="entry name" value="Histone-fold"/>
</dbReference>
<keyword evidence="2" id="KW-1185">Reference proteome</keyword>
<dbReference type="Gene3D" id="1.10.20.10">
    <property type="entry name" value="Histone, subunit A"/>
    <property type="match status" value="1"/>
</dbReference>
<dbReference type="RefSeq" id="WP_076433412.1">
    <property type="nucleotide sequence ID" value="NZ_FTNI01000003.1"/>
</dbReference>
<dbReference type="EMBL" id="FTNI01000003">
    <property type="protein sequence ID" value="SIQ69112.1"/>
    <property type="molecule type" value="Genomic_DNA"/>
</dbReference>
<dbReference type="SUPFAM" id="SSF47113">
    <property type="entry name" value="Histone-fold"/>
    <property type="match status" value="1"/>
</dbReference>